<keyword evidence="1" id="KW-0378">Hydrolase</keyword>
<dbReference type="EMBL" id="AP023326">
    <property type="protein sequence ID" value="BCI67597.1"/>
    <property type="molecule type" value="Genomic_DNA"/>
</dbReference>
<proteinExistence type="predicted"/>
<dbReference type="PANTHER" id="PTHR43176:SF5">
    <property type="entry name" value="3-HYDROXYISOBUTYRYL-COA HYDROLASE-LIKE PROTEIN 4, MITOCHONDRIAL"/>
    <property type="match status" value="1"/>
</dbReference>
<dbReference type="Pfam" id="PF16113">
    <property type="entry name" value="ECH_2"/>
    <property type="match status" value="1"/>
</dbReference>
<dbReference type="GO" id="GO:0006574">
    <property type="term" value="P:L-valine catabolic process"/>
    <property type="evidence" value="ECO:0007669"/>
    <property type="project" value="TreeGrafter"/>
</dbReference>
<accession>A0A6S6PF72</accession>
<evidence type="ECO:0000259" key="2">
    <source>
        <dbReference type="Pfam" id="PF16113"/>
    </source>
</evidence>
<evidence type="ECO:0000313" key="3">
    <source>
        <dbReference type="EMBL" id="BCI67597.1"/>
    </source>
</evidence>
<name>A0A6S6PF72_ACEAC</name>
<dbReference type="InterPro" id="IPR032259">
    <property type="entry name" value="HIBYL-CoA-H"/>
</dbReference>
<dbReference type="AlphaFoldDB" id="A0A6S6PF72"/>
<dbReference type="Gene3D" id="3.90.226.10">
    <property type="entry name" value="2-enoyl-CoA Hydratase, Chain A, domain 1"/>
    <property type="match status" value="1"/>
</dbReference>
<dbReference type="InterPro" id="IPR045004">
    <property type="entry name" value="ECH_dom"/>
</dbReference>
<dbReference type="GO" id="GO:0003860">
    <property type="term" value="F:3-hydroxyisobutyryl-CoA hydrolase activity"/>
    <property type="evidence" value="ECO:0007669"/>
    <property type="project" value="InterPro"/>
</dbReference>
<dbReference type="CDD" id="cd06558">
    <property type="entry name" value="crotonase-like"/>
    <property type="match status" value="1"/>
</dbReference>
<dbReference type="NCBIfam" id="NF004127">
    <property type="entry name" value="PRK05617.1"/>
    <property type="match status" value="1"/>
</dbReference>
<organism evidence="3 4">
    <name type="scientific">Acetobacter aceti</name>
    <dbReference type="NCBI Taxonomy" id="435"/>
    <lineage>
        <taxon>Bacteria</taxon>
        <taxon>Pseudomonadati</taxon>
        <taxon>Pseudomonadota</taxon>
        <taxon>Alphaproteobacteria</taxon>
        <taxon>Acetobacterales</taxon>
        <taxon>Acetobacteraceae</taxon>
        <taxon>Acetobacter</taxon>
        <taxon>Acetobacter subgen. Acetobacter</taxon>
    </lineage>
</organism>
<dbReference type="PANTHER" id="PTHR43176">
    <property type="entry name" value="3-HYDROXYISOBUTYRYL-COA HYDROLASE-RELATED"/>
    <property type="match status" value="1"/>
</dbReference>
<evidence type="ECO:0000256" key="1">
    <source>
        <dbReference type="ARBA" id="ARBA00022801"/>
    </source>
</evidence>
<dbReference type="SUPFAM" id="SSF52096">
    <property type="entry name" value="ClpP/crotonase"/>
    <property type="match status" value="1"/>
</dbReference>
<sequence>MQDTISSIQYSRHGQAGHITLDRPKNLNAIDRAMAEAIMEVLAQWQDDPSVQRILIDSSSSKAFCAGGDIKSLYRTIQDEGPKAAHTNMVIPYQAMQMIADYPKPIITLMDGITMGGGIGLGAHARYRVVTERSALAMPENLIGLTPDAGGSWLLAQAPRPYGLRLALTGGRMAGAQAVTMGFADYLVSSEKLEALKAALLSDTAPEDVILQRYATTDLTPLADAFPRTISTVYDVEDMGPHEGLPVLLSRLEASDEDWAKTDLTTLRSLCPFALHVTWRMQQELHATHASCDGAFALETQLVLHMISRPDFSEGVRARVIDKDNAPRWSPATLSEVKEDAVERCFKVQ</sequence>
<protein>
    <submittedName>
        <fullName evidence="3">Enoyl-CoA hydratase</fullName>
    </submittedName>
</protein>
<feature type="domain" description="Enoyl-CoA hydratase/isomerase" evidence="2">
    <location>
        <begin position="17"/>
        <end position="346"/>
    </location>
</feature>
<dbReference type="InterPro" id="IPR029045">
    <property type="entry name" value="ClpP/crotonase-like_dom_sf"/>
</dbReference>
<dbReference type="RefSeq" id="WP_099349226.1">
    <property type="nucleotide sequence ID" value="NZ_AP023326.1"/>
</dbReference>
<gene>
    <name evidence="3" type="ORF">AAJCM20276_22210</name>
</gene>
<dbReference type="Proteomes" id="UP000515220">
    <property type="component" value="Chromosome"/>
</dbReference>
<evidence type="ECO:0000313" key="4">
    <source>
        <dbReference type="Proteomes" id="UP000515220"/>
    </source>
</evidence>
<reference evidence="3 4" key="1">
    <citation type="submission" date="2020-07" db="EMBL/GenBank/DDBJ databases">
        <title>Complete Genome Sequence of an acetic acid bacterium, Acetobacter aceti JCM20276.</title>
        <authorList>
            <person name="Hirose Y."/>
            <person name="Mihara H."/>
        </authorList>
    </citation>
    <scope>NUCLEOTIDE SEQUENCE [LARGE SCALE GENOMIC DNA]</scope>
    <source>
        <strain evidence="3 4">JCM20276</strain>
    </source>
</reference>